<organism evidence="2 3">
    <name type="scientific">Extremus antarcticus</name>
    <dbReference type="NCBI Taxonomy" id="702011"/>
    <lineage>
        <taxon>Eukaryota</taxon>
        <taxon>Fungi</taxon>
        <taxon>Dikarya</taxon>
        <taxon>Ascomycota</taxon>
        <taxon>Pezizomycotina</taxon>
        <taxon>Dothideomycetes</taxon>
        <taxon>Dothideomycetidae</taxon>
        <taxon>Mycosphaerellales</taxon>
        <taxon>Extremaceae</taxon>
        <taxon>Extremus</taxon>
    </lineage>
</organism>
<evidence type="ECO:0000313" key="3">
    <source>
        <dbReference type="Proteomes" id="UP001271007"/>
    </source>
</evidence>
<dbReference type="AlphaFoldDB" id="A0AAJ0DN03"/>
<accession>A0AAJ0DN03</accession>
<dbReference type="EMBL" id="JAWDJX010000016">
    <property type="protein sequence ID" value="KAK3053350.1"/>
    <property type="molecule type" value="Genomic_DNA"/>
</dbReference>
<gene>
    <name evidence="2" type="ORF">LTR09_005519</name>
</gene>
<protein>
    <submittedName>
        <fullName evidence="2">Uncharacterized protein</fullName>
    </submittedName>
</protein>
<comment type="caution">
    <text evidence="2">The sequence shown here is derived from an EMBL/GenBank/DDBJ whole genome shotgun (WGS) entry which is preliminary data.</text>
</comment>
<feature type="region of interest" description="Disordered" evidence="1">
    <location>
        <begin position="21"/>
        <end position="51"/>
    </location>
</feature>
<name>A0AAJ0DN03_9PEZI</name>
<keyword evidence="3" id="KW-1185">Reference proteome</keyword>
<dbReference type="Proteomes" id="UP001271007">
    <property type="component" value="Unassembled WGS sequence"/>
</dbReference>
<reference evidence="2" key="1">
    <citation type="submission" date="2023-04" db="EMBL/GenBank/DDBJ databases">
        <title>Black Yeasts Isolated from many extreme environments.</title>
        <authorList>
            <person name="Coleine C."/>
            <person name="Stajich J.E."/>
            <person name="Selbmann L."/>
        </authorList>
    </citation>
    <scope>NUCLEOTIDE SEQUENCE</scope>
    <source>
        <strain evidence="2">CCFEE 5312</strain>
    </source>
</reference>
<evidence type="ECO:0000313" key="2">
    <source>
        <dbReference type="EMBL" id="KAK3053350.1"/>
    </source>
</evidence>
<evidence type="ECO:0000256" key="1">
    <source>
        <dbReference type="SAM" id="MobiDB-lite"/>
    </source>
</evidence>
<proteinExistence type="predicted"/>
<sequence>MRLESKISASVAKSVLHILPSNTSSIPPNEVPTLGLGSTSPTRPSAKARRSSSCSTSAILFLWRMNRRLAGDVPADDNETVDMLLCSNVKPEKLDDARSDGDIGDVVYAGEAKADVEGEIVVVGDEGPKAVLRRRSEARGWRGWKREFVMSL</sequence>